<accession>A0A7J7TES3</accession>
<proteinExistence type="predicted"/>
<dbReference type="AlphaFoldDB" id="A0A7J7TES3"/>
<name>A0A7J7TES3_RHIFE</name>
<protein>
    <submittedName>
        <fullName evidence="2">Uncharacterized protein</fullName>
    </submittedName>
</protein>
<evidence type="ECO:0000313" key="3">
    <source>
        <dbReference type="Proteomes" id="UP000585614"/>
    </source>
</evidence>
<dbReference type="Proteomes" id="UP000585614">
    <property type="component" value="Unassembled WGS sequence"/>
</dbReference>
<reference evidence="2 3" key="1">
    <citation type="journal article" date="2020" name="Nature">
        <title>Six reference-quality genomes reveal evolution of bat adaptations.</title>
        <authorList>
            <person name="Jebb D."/>
            <person name="Huang Z."/>
            <person name="Pippel M."/>
            <person name="Hughes G.M."/>
            <person name="Lavrichenko K."/>
            <person name="Devanna P."/>
            <person name="Winkler S."/>
            <person name="Jermiin L.S."/>
            <person name="Skirmuntt E.C."/>
            <person name="Katzourakis A."/>
            <person name="Burkitt-Gray L."/>
            <person name="Ray D.A."/>
            <person name="Sullivan K.A.M."/>
            <person name="Roscito J.G."/>
            <person name="Kirilenko B.M."/>
            <person name="Davalos L.M."/>
            <person name="Corthals A.P."/>
            <person name="Power M.L."/>
            <person name="Jones G."/>
            <person name="Ransome R.D."/>
            <person name="Dechmann D.K.N."/>
            <person name="Locatelli A.G."/>
            <person name="Puechmaille S.J."/>
            <person name="Fedrigo O."/>
            <person name="Jarvis E.D."/>
            <person name="Hiller M."/>
            <person name="Vernes S.C."/>
            <person name="Myers E.W."/>
            <person name="Teeling E.C."/>
        </authorList>
    </citation>
    <scope>NUCLEOTIDE SEQUENCE [LARGE SCALE GENOMIC DNA]</scope>
    <source>
        <strain evidence="2">MRhiFer1</strain>
        <tissue evidence="2">Lung</tissue>
    </source>
</reference>
<evidence type="ECO:0000256" key="1">
    <source>
        <dbReference type="SAM" id="MobiDB-lite"/>
    </source>
</evidence>
<dbReference type="EMBL" id="JACAGC010000020">
    <property type="protein sequence ID" value="KAF6298950.1"/>
    <property type="molecule type" value="Genomic_DNA"/>
</dbReference>
<feature type="region of interest" description="Disordered" evidence="1">
    <location>
        <begin position="1"/>
        <end position="126"/>
    </location>
</feature>
<evidence type="ECO:0000313" key="2">
    <source>
        <dbReference type="EMBL" id="KAF6298950.1"/>
    </source>
</evidence>
<organism evidence="2 3">
    <name type="scientific">Rhinolophus ferrumequinum</name>
    <name type="common">Greater horseshoe bat</name>
    <dbReference type="NCBI Taxonomy" id="59479"/>
    <lineage>
        <taxon>Eukaryota</taxon>
        <taxon>Metazoa</taxon>
        <taxon>Chordata</taxon>
        <taxon>Craniata</taxon>
        <taxon>Vertebrata</taxon>
        <taxon>Euteleostomi</taxon>
        <taxon>Mammalia</taxon>
        <taxon>Eutheria</taxon>
        <taxon>Laurasiatheria</taxon>
        <taxon>Chiroptera</taxon>
        <taxon>Yinpterochiroptera</taxon>
        <taxon>Rhinolophoidea</taxon>
        <taxon>Rhinolophidae</taxon>
        <taxon>Rhinolophinae</taxon>
        <taxon>Rhinolophus</taxon>
    </lineage>
</organism>
<gene>
    <name evidence="2" type="ORF">mRhiFer1_008974</name>
</gene>
<sequence>MLPSTRQRLQAPLTRPSPWTALAGRAAATPRSSAPGPAWTGSQIQDPRGPSLGGPRPRPEACLGGPPLASEPRARATGGGTRRLGPSAAAFLARTSAPGFANRLQTPPCGRPPVGLTGSRPGPRDW</sequence>
<comment type="caution">
    <text evidence="2">The sequence shown here is derived from an EMBL/GenBank/DDBJ whole genome shotgun (WGS) entry which is preliminary data.</text>
</comment>